<keyword evidence="7" id="KW-1185">Reference proteome</keyword>
<dbReference type="AlphaFoldDB" id="A0A1W2D971"/>
<keyword evidence="4 6" id="KW-0067">ATP-binding</keyword>
<dbReference type="PANTHER" id="PTHR43776">
    <property type="entry name" value="TRANSPORT ATP-BINDING PROTEIN"/>
    <property type="match status" value="1"/>
</dbReference>
<dbReference type="NCBIfam" id="NF008453">
    <property type="entry name" value="PRK11308.1"/>
    <property type="match status" value="2"/>
</dbReference>
<dbReference type="InterPro" id="IPR017871">
    <property type="entry name" value="ABC_transporter-like_CS"/>
</dbReference>
<dbReference type="SUPFAM" id="SSF52540">
    <property type="entry name" value="P-loop containing nucleoside triphosphate hydrolases"/>
    <property type="match status" value="2"/>
</dbReference>
<dbReference type="Gene3D" id="3.40.50.300">
    <property type="entry name" value="P-loop containing nucleotide triphosphate hydrolases"/>
    <property type="match status" value="2"/>
</dbReference>
<evidence type="ECO:0000313" key="7">
    <source>
        <dbReference type="Proteomes" id="UP000192756"/>
    </source>
</evidence>
<evidence type="ECO:0000256" key="3">
    <source>
        <dbReference type="ARBA" id="ARBA00022741"/>
    </source>
</evidence>
<dbReference type="InterPro" id="IPR003593">
    <property type="entry name" value="AAA+_ATPase"/>
</dbReference>
<keyword evidence="2" id="KW-0813">Transport</keyword>
<dbReference type="FunFam" id="3.40.50.300:FF:000016">
    <property type="entry name" value="Oligopeptide ABC transporter ATP-binding component"/>
    <property type="match status" value="2"/>
</dbReference>
<proteinExistence type="inferred from homology"/>
<dbReference type="Pfam" id="PF08352">
    <property type="entry name" value="oligo_HPY"/>
    <property type="match status" value="1"/>
</dbReference>
<dbReference type="InterPro" id="IPR050319">
    <property type="entry name" value="ABC_transp_ATP-bind"/>
</dbReference>
<dbReference type="CDD" id="cd03257">
    <property type="entry name" value="ABC_NikE_OppD_transporters"/>
    <property type="match status" value="2"/>
</dbReference>
<feature type="domain" description="ABC transporter" evidence="5">
    <location>
        <begin position="330"/>
        <end position="581"/>
    </location>
</feature>
<dbReference type="Proteomes" id="UP000192756">
    <property type="component" value="Unassembled WGS sequence"/>
</dbReference>
<evidence type="ECO:0000256" key="4">
    <source>
        <dbReference type="ARBA" id="ARBA00022840"/>
    </source>
</evidence>
<sequence>MNFAFLNSAGFILNHYLGSQMLKVKNLDIQFLNKEDKSWFKAVSNVNFGIEKGKVLGIVGESGSGKSVTSFSIMRLHDPQGTKIEGNIDFEHINLLSLSAEEIRKYRGNKIAMIFQEPMTSLNPVFTCGYQVKEAIMLHQNVNKHIAKEKTIALFKEVQLPRPEQIFDSYPHQLSGGQKQRVMIAMALSCNPELLIADEPTTALDVTVQQTILQLLLKLKEERGMAMIFISHDLAVISEIADEVAVMYKGQIVEQGAAATLFNTPQHPYTKGLLACRPSPQRLLKKLPVVADFLNDNKDTALAHLLEVNSYTSAEIAQRRDQLYSQPPLLQVKQLCTWYPVNKGLFGKTNSYVKAVDDISFDVFPGETLGLVGESGCGKTTLGRSILRLVEPTSGQLLFDGTDLGSLNTTTLRKMRKDIQIIFQDPYSSLNPRLTVGNALMEPLQVHGMFENNEQRRAHVLNLLKRVDLKPEYFNRYPHEFSGGQRQRIVIARALALQPRFIICDESVSALDVSVQAQVLNLLRELQQEFGLTYIFISHDLAVVKHISDRMLVMNKGKIEEQGFPEDIYHNPLADYTKRLIAAIPGNRALG</sequence>
<dbReference type="InterPro" id="IPR013563">
    <property type="entry name" value="Oligopep_ABC_C"/>
</dbReference>
<protein>
    <submittedName>
        <fullName evidence="6">Peptide/nickel transport system ATP-binding protein</fullName>
    </submittedName>
</protein>
<dbReference type="PANTHER" id="PTHR43776:SF7">
    <property type="entry name" value="D,D-DIPEPTIDE TRANSPORT ATP-BINDING PROTEIN DDPF-RELATED"/>
    <property type="match status" value="1"/>
</dbReference>
<name>A0A1W2D971_9SPHI</name>
<gene>
    <name evidence="6" type="ORF">SAMN04488524_3480</name>
</gene>
<dbReference type="Pfam" id="PF00005">
    <property type="entry name" value="ABC_tran"/>
    <property type="match status" value="2"/>
</dbReference>
<evidence type="ECO:0000313" key="6">
    <source>
        <dbReference type="EMBL" id="SMC93804.1"/>
    </source>
</evidence>
<dbReference type="InterPro" id="IPR003439">
    <property type="entry name" value="ABC_transporter-like_ATP-bd"/>
</dbReference>
<reference evidence="7" key="1">
    <citation type="submission" date="2017-04" db="EMBL/GenBank/DDBJ databases">
        <authorList>
            <person name="Varghese N."/>
            <person name="Submissions S."/>
        </authorList>
    </citation>
    <scope>NUCLEOTIDE SEQUENCE [LARGE SCALE GENOMIC DNA]</scope>
    <source>
        <strain evidence="7">DSM 12126</strain>
    </source>
</reference>
<dbReference type="PROSITE" id="PS50893">
    <property type="entry name" value="ABC_TRANSPORTER_2"/>
    <property type="match status" value="2"/>
</dbReference>
<feature type="domain" description="ABC transporter" evidence="5">
    <location>
        <begin position="24"/>
        <end position="274"/>
    </location>
</feature>
<dbReference type="GO" id="GO:0055085">
    <property type="term" value="P:transmembrane transport"/>
    <property type="evidence" value="ECO:0007669"/>
    <property type="project" value="UniProtKB-ARBA"/>
</dbReference>
<dbReference type="SMART" id="SM00382">
    <property type="entry name" value="AAA"/>
    <property type="match status" value="2"/>
</dbReference>
<dbReference type="GO" id="GO:0016887">
    <property type="term" value="F:ATP hydrolysis activity"/>
    <property type="evidence" value="ECO:0007669"/>
    <property type="project" value="InterPro"/>
</dbReference>
<accession>A0A1W2D971</accession>
<dbReference type="PROSITE" id="PS00211">
    <property type="entry name" value="ABC_TRANSPORTER_1"/>
    <property type="match status" value="2"/>
</dbReference>
<keyword evidence="3" id="KW-0547">Nucleotide-binding</keyword>
<dbReference type="NCBIfam" id="NF007739">
    <property type="entry name" value="PRK10419.1"/>
    <property type="match status" value="2"/>
</dbReference>
<evidence type="ECO:0000256" key="2">
    <source>
        <dbReference type="ARBA" id="ARBA00022448"/>
    </source>
</evidence>
<dbReference type="InterPro" id="IPR027417">
    <property type="entry name" value="P-loop_NTPase"/>
</dbReference>
<dbReference type="STRING" id="151894.SAMN04488524_3480"/>
<dbReference type="GO" id="GO:0005524">
    <property type="term" value="F:ATP binding"/>
    <property type="evidence" value="ECO:0007669"/>
    <property type="project" value="UniProtKB-KW"/>
</dbReference>
<dbReference type="EMBL" id="FWXT01000003">
    <property type="protein sequence ID" value="SMC93804.1"/>
    <property type="molecule type" value="Genomic_DNA"/>
</dbReference>
<evidence type="ECO:0000256" key="1">
    <source>
        <dbReference type="ARBA" id="ARBA00005417"/>
    </source>
</evidence>
<evidence type="ECO:0000259" key="5">
    <source>
        <dbReference type="PROSITE" id="PS50893"/>
    </source>
</evidence>
<dbReference type="GO" id="GO:0015833">
    <property type="term" value="P:peptide transport"/>
    <property type="evidence" value="ECO:0007669"/>
    <property type="project" value="InterPro"/>
</dbReference>
<organism evidence="6 7">
    <name type="scientific">Pedobacter africanus</name>
    <dbReference type="NCBI Taxonomy" id="151894"/>
    <lineage>
        <taxon>Bacteria</taxon>
        <taxon>Pseudomonadati</taxon>
        <taxon>Bacteroidota</taxon>
        <taxon>Sphingobacteriia</taxon>
        <taxon>Sphingobacteriales</taxon>
        <taxon>Sphingobacteriaceae</taxon>
        <taxon>Pedobacter</taxon>
    </lineage>
</organism>
<comment type="similarity">
    <text evidence="1">Belongs to the ABC transporter superfamily.</text>
</comment>